<protein>
    <submittedName>
        <fullName evidence="10">Spermidine/putrescine ABC transporter permease</fullName>
    </submittedName>
</protein>
<evidence type="ECO:0000313" key="10">
    <source>
        <dbReference type="EMBL" id="GEP56255.1"/>
    </source>
</evidence>
<evidence type="ECO:0000256" key="6">
    <source>
        <dbReference type="ARBA" id="ARBA00022989"/>
    </source>
</evidence>
<dbReference type="SUPFAM" id="SSF161098">
    <property type="entry name" value="MetI-like"/>
    <property type="match status" value="1"/>
</dbReference>
<name>A0A512NBD7_9HYPH</name>
<evidence type="ECO:0000313" key="11">
    <source>
        <dbReference type="Proteomes" id="UP000321058"/>
    </source>
</evidence>
<gene>
    <name evidence="10" type="ORF">RSO01_34210</name>
</gene>
<feature type="transmembrane region" description="Helical" evidence="8">
    <location>
        <begin position="125"/>
        <end position="145"/>
    </location>
</feature>
<comment type="caution">
    <text evidence="10">The sequence shown here is derived from an EMBL/GenBank/DDBJ whole genome shotgun (WGS) entry which is preliminary data.</text>
</comment>
<dbReference type="InterPro" id="IPR035906">
    <property type="entry name" value="MetI-like_sf"/>
</dbReference>
<evidence type="ECO:0000256" key="3">
    <source>
        <dbReference type="ARBA" id="ARBA00022448"/>
    </source>
</evidence>
<evidence type="ECO:0000256" key="1">
    <source>
        <dbReference type="ARBA" id="ARBA00004651"/>
    </source>
</evidence>
<dbReference type="PANTHER" id="PTHR42929:SF1">
    <property type="entry name" value="INNER MEMBRANE ABC TRANSPORTER PERMEASE PROTEIN YDCU-RELATED"/>
    <property type="match status" value="1"/>
</dbReference>
<keyword evidence="7 8" id="KW-0472">Membrane</keyword>
<dbReference type="EMBL" id="BKAJ01000059">
    <property type="protein sequence ID" value="GEP56255.1"/>
    <property type="molecule type" value="Genomic_DNA"/>
</dbReference>
<keyword evidence="6 8" id="KW-1133">Transmembrane helix</keyword>
<organism evidence="10 11">
    <name type="scientific">Reyranella soli</name>
    <dbReference type="NCBI Taxonomy" id="1230389"/>
    <lineage>
        <taxon>Bacteria</taxon>
        <taxon>Pseudomonadati</taxon>
        <taxon>Pseudomonadota</taxon>
        <taxon>Alphaproteobacteria</taxon>
        <taxon>Hyphomicrobiales</taxon>
        <taxon>Reyranellaceae</taxon>
        <taxon>Reyranella</taxon>
    </lineage>
</organism>
<accession>A0A512NBD7</accession>
<feature type="transmembrane region" description="Helical" evidence="8">
    <location>
        <begin position="34"/>
        <end position="58"/>
    </location>
</feature>
<dbReference type="OrthoDB" id="7915284at2"/>
<dbReference type="CDD" id="cd06261">
    <property type="entry name" value="TM_PBP2"/>
    <property type="match status" value="1"/>
</dbReference>
<dbReference type="AlphaFoldDB" id="A0A512NBD7"/>
<keyword evidence="3" id="KW-0813">Transport</keyword>
<evidence type="ECO:0000256" key="8">
    <source>
        <dbReference type="SAM" id="Phobius"/>
    </source>
</evidence>
<evidence type="ECO:0000256" key="7">
    <source>
        <dbReference type="ARBA" id="ARBA00023136"/>
    </source>
</evidence>
<evidence type="ECO:0000259" key="9">
    <source>
        <dbReference type="PROSITE" id="PS50928"/>
    </source>
</evidence>
<dbReference type="PANTHER" id="PTHR42929">
    <property type="entry name" value="INNER MEMBRANE ABC TRANSPORTER PERMEASE PROTEIN YDCU-RELATED-RELATED"/>
    <property type="match status" value="1"/>
</dbReference>
<dbReference type="PROSITE" id="PS50928">
    <property type="entry name" value="ABC_TM1"/>
    <property type="match status" value="1"/>
</dbReference>
<feature type="transmembrane region" description="Helical" evidence="8">
    <location>
        <begin position="277"/>
        <end position="299"/>
    </location>
</feature>
<feature type="domain" description="ABC transmembrane type-1" evidence="9">
    <location>
        <begin position="87"/>
        <end position="296"/>
    </location>
</feature>
<keyword evidence="11" id="KW-1185">Reference proteome</keyword>
<evidence type="ECO:0000256" key="2">
    <source>
        <dbReference type="ARBA" id="ARBA00007069"/>
    </source>
</evidence>
<sequence length="307" mass="33466">MAIVNPAADAFAASDRAEPEAVEYPGERASWLQVAPLVVVLLLFFGLPMLVVLAVSFFDFSRTEIIPAFIFDNYIDLFRSEVTLRLYASSLKFAAIVWAVTLVLGFNIAYFLVFHVRGLLFQIGLFLLCTVPFLTSNIIRMISWIPFLGRNGIFNQALQGAGITSQPLEFLLFSDFAVIVAYVHLFTLFMVVPIFNSMARIDKSLLEAARDAGAGRFRVVAEVVWPLSRTGIALGSIFVVTLVMGDSFVVRTMSGGQSASVVSALQNEVAALQYPPAAASAVIMVIIVTLMVAGILRVVDVRKELAG</sequence>
<comment type="similarity">
    <text evidence="2">Belongs to the binding-protein-dependent transport system permease family. CysTW subfamily.</text>
</comment>
<dbReference type="Gene3D" id="1.10.3720.10">
    <property type="entry name" value="MetI-like"/>
    <property type="match status" value="1"/>
</dbReference>
<dbReference type="GO" id="GO:0005886">
    <property type="term" value="C:plasma membrane"/>
    <property type="evidence" value="ECO:0007669"/>
    <property type="project" value="UniProtKB-SubCell"/>
</dbReference>
<evidence type="ECO:0000256" key="5">
    <source>
        <dbReference type="ARBA" id="ARBA00022692"/>
    </source>
</evidence>
<keyword evidence="5 8" id="KW-0812">Transmembrane</keyword>
<feature type="transmembrane region" description="Helical" evidence="8">
    <location>
        <begin position="176"/>
        <end position="198"/>
    </location>
</feature>
<dbReference type="InterPro" id="IPR000515">
    <property type="entry name" value="MetI-like"/>
</dbReference>
<proteinExistence type="inferred from homology"/>
<dbReference type="RefSeq" id="WP_147150325.1">
    <property type="nucleotide sequence ID" value="NZ_BKAJ01000059.1"/>
</dbReference>
<keyword evidence="4" id="KW-1003">Cell membrane</keyword>
<dbReference type="Proteomes" id="UP000321058">
    <property type="component" value="Unassembled WGS sequence"/>
</dbReference>
<evidence type="ECO:0000256" key="4">
    <source>
        <dbReference type="ARBA" id="ARBA00022475"/>
    </source>
</evidence>
<comment type="subcellular location">
    <subcellularLocation>
        <location evidence="1">Cell membrane</location>
        <topology evidence="1">Multi-pass membrane protein</topology>
    </subcellularLocation>
</comment>
<dbReference type="GO" id="GO:0055085">
    <property type="term" value="P:transmembrane transport"/>
    <property type="evidence" value="ECO:0007669"/>
    <property type="project" value="InterPro"/>
</dbReference>
<feature type="transmembrane region" description="Helical" evidence="8">
    <location>
        <begin position="219"/>
        <end position="244"/>
    </location>
</feature>
<feature type="transmembrane region" description="Helical" evidence="8">
    <location>
        <begin position="93"/>
        <end position="113"/>
    </location>
</feature>
<reference evidence="10 11" key="1">
    <citation type="submission" date="2019-07" db="EMBL/GenBank/DDBJ databases">
        <title>Whole genome shotgun sequence of Reyranella soli NBRC 108950.</title>
        <authorList>
            <person name="Hosoyama A."/>
            <person name="Uohara A."/>
            <person name="Ohji S."/>
            <person name="Ichikawa N."/>
        </authorList>
    </citation>
    <scope>NUCLEOTIDE SEQUENCE [LARGE SCALE GENOMIC DNA]</scope>
    <source>
        <strain evidence="10 11">NBRC 108950</strain>
    </source>
</reference>